<organism evidence="3 4">
    <name type="scientific">Mesorhizobium retamae</name>
    <dbReference type="NCBI Taxonomy" id="2912854"/>
    <lineage>
        <taxon>Bacteria</taxon>
        <taxon>Pseudomonadati</taxon>
        <taxon>Pseudomonadota</taxon>
        <taxon>Alphaproteobacteria</taxon>
        <taxon>Hyphomicrobiales</taxon>
        <taxon>Phyllobacteriaceae</taxon>
        <taxon>Mesorhizobium</taxon>
    </lineage>
</organism>
<evidence type="ECO:0000313" key="4">
    <source>
        <dbReference type="Proteomes" id="UP001201701"/>
    </source>
</evidence>
<protein>
    <submittedName>
        <fullName evidence="3">PriCT-2 domain-containing protein</fullName>
    </submittedName>
</protein>
<gene>
    <name evidence="3" type="ORF">L4923_06975</name>
</gene>
<dbReference type="Proteomes" id="UP001201701">
    <property type="component" value="Unassembled WGS sequence"/>
</dbReference>
<dbReference type="Pfam" id="PF16793">
    <property type="entry name" value="RepB_primase"/>
    <property type="match status" value="1"/>
</dbReference>
<evidence type="ECO:0000259" key="2">
    <source>
        <dbReference type="Pfam" id="PF16793"/>
    </source>
</evidence>
<dbReference type="InterPro" id="IPR014819">
    <property type="entry name" value="PriCT_2"/>
</dbReference>
<evidence type="ECO:0000259" key="1">
    <source>
        <dbReference type="Pfam" id="PF08707"/>
    </source>
</evidence>
<sequence>MADLMAARRFLQLLDQTTTDFTFQTFDDKDRSNRDLVRLLHGSLDKHADELERLNSHGAGVFVAVNQTDGKGRKTDNITHIRGIWHEDDEGRLDEFPLAPSLVVESSPGKFHRYWLLESGADVLSEFGELFPHVMDTMVQDYGSDPNAKDLSRVLRLPGFLHQKAEPHLVRVIDGDRKRYSQGEILDAFPPTERADLSEDGTDGVESKIQRWDSRTAERVKSALTVVPAENRNAWFRYGGAIYDACSGGDDGFQIWDDWSRKTTAGNYSAKAQFRHWVIEFKRQANKRAGLGSIFFDARQRGWDETSVHSLPEVSVPPASTADPGRLTSETMADLRESFDRFSHNPSLAQMGGLKDLVSHLEAMANGTADSLFYLTSLDPGVGKTQSITHFTKRLLKSKLHKDVSVLICLGRLAEIKSLVEDMGLEKHDFGVLVADTEGNKELSLLGNPVTDSARVLFTTQQMLESRMKRAEGFCEARDFFYRGRPRQVRLWDEACLPARPYYLRVDAMKKLLEEAGRQRKDIHDTLSKIISEIETAQDGSIYDIPDLEAAFSLNSALAMYSEETKATQNVANDLWSLSGKPVVIQRAGKDNIFVHYENTLPDDLKPVLICDASGRVRQTYSHWSEGRGDLVQLRHAPKSYENLTVHVWRRGGGKEAWKNDDGTLINGIVDTIDSKPDEEFLILHHMENHRFRKDIPSLIRGRAENPDRLHFAHWGGEDYRATNRFKDVKNVILAGTLFYEHGHYDALGRLSRGMGSDEKLDKEVRKEIERGEHAQTILQALCRGSVRKSIGPACGECNAYVIANPNSGIPKMLEDGVIFPNSKVVDWSPVERKLTGKVKEAVEFISWDLSRNPKGQLSSRAVLAKLGVDQRDWQSDIINHRDFEGALSSKGISLIRRKGRGGSYFERRP</sequence>
<accession>A0ABS9QBG9</accession>
<feature type="domain" description="RepB-like DNA primase" evidence="2">
    <location>
        <begin position="98"/>
        <end position="182"/>
    </location>
</feature>
<dbReference type="Gene3D" id="3.30.70.1790">
    <property type="entry name" value="RepB DNA-primase, N-terminal domain"/>
    <property type="match status" value="1"/>
</dbReference>
<dbReference type="InterPro" id="IPR039459">
    <property type="entry name" value="RepB-like_DNA_primase_dom"/>
</dbReference>
<dbReference type="RefSeq" id="WP_239363045.1">
    <property type="nucleotide sequence ID" value="NZ_JAKREW010000004.1"/>
</dbReference>
<evidence type="ECO:0000313" key="3">
    <source>
        <dbReference type="EMBL" id="MCG7504762.1"/>
    </source>
</evidence>
<dbReference type="Pfam" id="PF08707">
    <property type="entry name" value="PriCT_2"/>
    <property type="match status" value="1"/>
</dbReference>
<reference evidence="3 4" key="1">
    <citation type="submission" date="2022-02" db="EMBL/GenBank/DDBJ databases">
        <title>Draft genome sequence of Mezorhizobium retamae strain IRAMC:0171 isolated from Retama raetam nodules.</title>
        <authorList>
            <person name="Bengaied R."/>
            <person name="Sbissi I."/>
            <person name="Huber K."/>
            <person name="Ghodbane F."/>
            <person name="Nouioui I."/>
            <person name="Tarhouni M."/>
            <person name="Gtari M."/>
        </authorList>
    </citation>
    <scope>NUCLEOTIDE SEQUENCE [LARGE SCALE GENOMIC DNA]</scope>
    <source>
        <strain evidence="3 4">IRAMC:0171</strain>
    </source>
</reference>
<keyword evidence="4" id="KW-1185">Reference proteome</keyword>
<name>A0ABS9QBG9_9HYPH</name>
<dbReference type="EMBL" id="JAKREW010000004">
    <property type="protein sequence ID" value="MCG7504762.1"/>
    <property type="molecule type" value="Genomic_DNA"/>
</dbReference>
<feature type="domain" description="Primase C-terminal 2" evidence="1">
    <location>
        <begin position="222"/>
        <end position="298"/>
    </location>
</feature>
<proteinExistence type="predicted"/>
<comment type="caution">
    <text evidence="3">The sequence shown here is derived from an EMBL/GenBank/DDBJ whole genome shotgun (WGS) entry which is preliminary data.</text>
</comment>